<keyword evidence="2" id="KW-1185">Reference proteome</keyword>
<organism evidence="1 2">
    <name type="scientific">Pseudomonas helmanticensis</name>
    <dbReference type="NCBI Taxonomy" id="1471381"/>
    <lineage>
        <taxon>Bacteria</taxon>
        <taxon>Pseudomonadati</taxon>
        <taxon>Pseudomonadota</taxon>
        <taxon>Gammaproteobacteria</taxon>
        <taxon>Pseudomonadales</taxon>
        <taxon>Pseudomonadaceae</taxon>
        <taxon>Pseudomonas</taxon>
    </lineage>
</organism>
<dbReference type="EMBL" id="FXUY01000002">
    <property type="protein sequence ID" value="SMQ31009.1"/>
    <property type="molecule type" value="Genomic_DNA"/>
</dbReference>
<comment type="caution">
    <text evidence="1">The sequence shown here is derived from an EMBL/GenBank/DDBJ whole genome shotgun (WGS) entry which is preliminary data.</text>
</comment>
<protein>
    <submittedName>
        <fullName evidence="1">TIR domain-containing protein</fullName>
    </submittedName>
</protein>
<accession>A0ACD2UEV7</accession>
<gene>
    <name evidence="1" type="ORF">SAMN04488483_5908</name>
</gene>
<name>A0ACD2UEV7_9PSED</name>
<proteinExistence type="predicted"/>
<evidence type="ECO:0000313" key="2">
    <source>
        <dbReference type="Proteomes" id="UP001158048"/>
    </source>
</evidence>
<evidence type="ECO:0000313" key="1">
    <source>
        <dbReference type="EMBL" id="SMQ31009.1"/>
    </source>
</evidence>
<dbReference type="Proteomes" id="UP001158048">
    <property type="component" value="Unassembled WGS sequence"/>
</dbReference>
<reference evidence="1" key="1">
    <citation type="submission" date="2017-05" db="EMBL/GenBank/DDBJ databases">
        <authorList>
            <person name="Varghese N."/>
            <person name="Submissions S."/>
        </authorList>
    </citation>
    <scope>NUCLEOTIDE SEQUENCE</scope>
    <source>
        <strain evidence="1">LMG 28168</strain>
    </source>
</reference>
<sequence>MPSSSPLREVGQRTRRKLCALGDRTDMATCTAPRNGHRSASAAANCPACRNRYSSYGARSQPYPSSTSSSSRGGGGGGRTSRVLSSAVPEIYRRPLSEVPSLVRSDVPTPAQSDGQTYDVFVSHASEDKDDFVRPLANALVAAGLKVWFDEMTLRIGDSLRQKIDKGLANSRVGLVVLSPAFIKKGWTNYELDGIVTRSVSGEQVLLPIWHNITKQQVMDFSSSIADKVARSTAVHTIDEIASEIADLLKSSDA</sequence>